<keyword evidence="9 10" id="KW-0131">Cell cycle</keyword>
<dbReference type="Pfam" id="PF02687">
    <property type="entry name" value="FtsX"/>
    <property type="match status" value="1"/>
</dbReference>
<evidence type="ECO:0000259" key="13">
    <source>
        <dbReference type="Pfam" id="PF18075"/>
    </source>
</evidence>
<organism evidence="14 15">
    <name type="scientific">Bacillus solimangrovi</name>
    <dbReference type="NCBI Taxonomy" id="1305675"/>
    <lineage>
        <taxon>Bacteria</taxon>
        <taxon>Bacillati</taxon>
        <taxon>Bacillota</taxon>
        <taxon>Bacilli</taxon>
        <taxon>Bacillales</taxon>
        <taxon>Bacillaceae</taxon>
        <taxon>Bacillus</taxon>
    </lineage>
</organism>
<dbReference type="Proteomes" id="UP000095209">
    <property type="component" value="Unassembled WGS sequence"/>
</dbReference>
<dbReference type="Pfam" id="PF18075">
    <property type="entry name" value="FtsX_ECD"/>
    <property type="match status" value="1"/>
</dbReference>
<evidence type="ECO:0000256" key="4">
    <source>
        <dbReference type="ARBA" id="ARBA00022475"/>
    </source>
</evidence>
<name>A0A1E5LDQ2_9BACI</name>
<evidence type="ECO:0000256" key="3">
    <source>
        <dbReference type="ARBA" id="ARBA00021907"/>
    </source>
</evidence>
<protein>
    <recommendedName>
        <fullName evidence="3 10">Cell division protein FtsX</fullName>
    </recommendedName>
</protein>
<evidence type="ECO:0000259" key="12">
    <source>
        <dbReference type="Pfam" id="PF02687"/>
    </source>
</evidence>
<evidence type="ECO:0000256" key="9">
    <source>
        <dbReference type="ARBA" id="ARBA00023306"/>
    </source>
</evidence>
<dbReference type="InterPro" id="IPR004513">
    <property type="entry name" value="FtsX"/>
</dbReference>
<dbReference type="InterPro" id="IPR040690">
    <property type="entry name" value="FtsX_ECD"/>
</dbReference>
<feature type="domain" description="ABC3 transporter permease C-terminal" evidence="12">
    <location>
        <begin position="177"/>
        <end position="290"/>
    </location>
</feature>
<accession>A0A1E5LDQ2</accession>
<dbReference type="EMBL" id="MJEH01000033">
    <property type="protein sequence ID" value="OEH92215.1"/>
    <property type="molecule type" value="Genomic_DNA"/>
</dbReference>
<dbReference type="GO" id="GO:0051301">
    <property type="term" value="P:cell division"/>
    <property type="evidence" value="ECO:0007669"/>
    <property type="project" value="UniProtKB-KW"/>
</dbReference>
<evidence type="ECO:0000256" key="1">
    <source>
        <dbReference type="ARBA" id="ARBA00004651"/>
    </source>
</evidence>
<evidence type="ECO:0000313" key="15">
    <source>
        <dbReference type="Proteomes" id="UP000095209"/>
    </source>
</evidence>
<evidence type="ECO:0000256" key="8">
    <source>
        <dbReference type="ARBA" id="ARBA00023136"/>
    </source>
</evidence>
<proteinExistence type="inferred from homology"/>
<keyword evidence="15" id="KW-1185">Reference proteome</keyword>
<dbReference type="GO" id="GO:0005886">
    <property type="term" value="C:plasma membrane"/>
    <property type="evidence" value="ECO:0007669"/>
    <property type="project" value="UniProtKB-SubCell"/>
</dbReference>
<evidence type="ECO:0000256" key="10">
    <source>
        <dbReference type="PIRNR" id="PIRNR003097"/>
    </source>
</evidence>
<keyword evidence="8 10" id="KW-0472">Membrane</keyword>
<feature type="transmembrane region" description="Helical" evidence="11">
    <location>
        <begin position="219"/>
        <end position="244"/>
    </location>
</feature>
<evidence type="ECO:0000256" key="11">
    <source>
        <dbReference type="SAM" id="Phobius"/>
    </source>
</evidence>
<comment type="caution">
    <text evidence="14">The sequence shown here is derived from an EMBL/GenBank/DDBJ whole genome shotgun (WGS) entry which is preliminary data.</text>
</comment>
<reference evidence="14 15" key="1">
    <citation type="submission" date="2016-08" db="EMBL/GenBank/DDBJ databases">
        <title>Genome of Bacillus solimangrovi GH2-4.</title>
        <authorList>
            <person name="Lim S."/>
            <person name="Kim B.-C."/>
        </authorList>
    </citation>
    <scope>NUCLEOTIDE SEQUENCE [LARGE SCALE GENOMIC DNA]</scope>
    <source>
        <strain evidence="14 15">GH2-4</strain>
    </source>
</reference>
<dbReference type="PANTHER" id="PTHR47755:SF1">
    <property type="entry name" value="CELL DIVISION PROTEIN FTSX"/>
    <property type="match status" value="1"/>
</dbReference>
<dbReference type="AlphaFoldDB" id="A0A1E5LDQ2"/>
<dbReference type="RefSeq" id="WP_069717756.1">
    <property type="nucleotide sequence ID" value="NZ_MJEH01000033.1"/>
</dbReference>
<evidence type="ECO:0000256" key="6">
    <source>
        <dbReference type="ARBA" id="ARBA00022692"/>
    </source>
</evidence>
<comment type="similarity">
    <text evidence="2 10">Belongs to the ABC-4 integral membrane protein family. FtsX subfamily.</text>
</comment>
<feature type="transmembrane region" description="Helical" evidence="11">
    <location>
        <begin position="264"/>
        <end position="287"/>
    </location>
</feature>
<keyword evidence="6 11" id="KW-0812">Transmembrane</keyword>
<evidence type="ECO:0000256" key="7">
    <source>
        <dbReference type="ARBA" id="ARBA00022989"/>
    </source>
</evidence>
<dbReference type="InterPro" id="IPR058204">
    <property type="entry name" value="FtsX_firmicutes-type"/>
</dbReference>
<dbReference type="NCBIfam" id="NF038347">
    <property type="entry name" value="FtsX_Gpos"/>
    <property type="match status" value="1"/>
</dbReference>
<comment type="subcellular location">
    <subcellularLocation>
        <location evidence="1">Cell membrane</location>
        <topology evidence="1">Multi-pass membrane protein</topology>
    </subcellularLocation>
</comment>
<dbReference type="Gene3D" id="3.30.70.3040">
    <property type="match status" value="1"/>
</dbReference>
<dbReference type="OrthoDB" id="9812531at2"/>
<feature type="transmembrane region" description="Helical" evidence="11">
    <location>
        <begin position="21"/>
        <end position="44"/>
    </location>
</feature>
<feature type="domain" description="FtsX extracellular" evidence="13">
    <location>
        <begin position="59"/>
        <end position="153"/>
    </location>
</feature>
<keyword evidence="4 10" id="KW-1003">Cell membrane</keyword>
<dbReference type="InterPro" id="IPR003838">
    <property type="entry name" value="ABC3_permease_C"/>
</dbReference>
<keyword evidence="5 10" id="KW-0132">Cell division</keyword>
<comment type="function">
    <text evidence="10">Part of the ABC transporter FtsEX involved in asymmetric cellular division facilitating the initiation of sporulation.</text>
</comment>
<dbReference type="STRING" id="1305675.BFG57_02795"/>
<evidence type="ECO:0000256" key="2">
    <source>
        <dbReference type="ARBA" id="ARBA00007379"/>
    </source>
</evidence>
<sequence length="298" mass="33318">MRINTFVRHLKEGFKNITRNGWMTFASVSAVTVTLLLVGTFLVIMMNLNEMANNIEENVEIRVHIDRAATQEQQGELKEQINNIPQVEDIAFVSKEKELESIIQSLGKEGQAFSGLKEENPLNDVFVVKTNNPEADTIEVAKKIEAFSSVGKVNYGQGTVERLFNVIGVTRNIGIGLIIGLMFTAMFLISNTIKITIVARRKEIEIMKLVGATNWFIRWPFFVEGLLLGILGSVIPIILLLVSYDNIYKMLNPKLQDTFLSLLPFNPFAIQLASILLGIGALIGVWGSMMSVRKFLKV</sequence>
<keyword evidence="7 11" id="KW-1133">Transmembrane helix</keyword>
<dbReference type="PIRSF" id="PIRSF003097">
    <property type="entry name" value="FtsX"/>
    <property type="match status" value="1"/>
</dbReference>
<evidence type="ECO:0000313" key="14">
    <source>
        <dbReference type="EMBL" id="OEH92215.1"/>
    </source>
</evidence>
<evidence type="ECO:0000256" key="5">
    <source>
        <dbReference type="ARBA" id="ARBA00022618"/>
    </source>
</evidence>
<gene>
    <name evidence="14" type="ORF">BFG57_02795</name>
</gene>
<feature type="transmembrane region" description="Helical" evidence="11">
    <location>
        <begin position="173"/>
        <end position="198"/>
    </location>
</feature>
<dbReference type="PANTHER" id="PTHR47755">
    <property type="entry name" value="CELL DIVISION PROTEIN FTSX"/>
    <property type="match status" value="1"/>
</dbReference>